<feature type="domain" description="PAP-associated" evidence="16">
    <location>
        <begin position="396"/>
        <end position="450"/>
    </location>
</feature>
<proteinExistence type="inferred from homology"/>
<comment type="cofactor">
    <cofactor evidence="1">
        <name>Mn(2+)</name>
        <dbReference type="ChEBI" id="CHEBI:29035"/>
    </cofactor>
</comment>
<keyword evidence="10" id="KW-0067">ATP-binding</keyword>
<dbReference type="PANTHER" id="PTHR12271">
    <property type="entry name" value="POLY A POLYMERASE CID PAP -RELATED"/>
    <property type="match status" value="1"/>
</dbReference>
<feature type="non-terminal residue" evidence="18">
    <location>
        <position position="1"/>
    </location>
</feature>
<evidence type="ECO:0000256" key="3">
    <source>
        <dbReference type="ARBA" id="ARBA00004496"/>
    </source>
</evidence>
<keyword evidence="19" id="KW-1185">Reference proteome</keyword>
<dbReference type="InterPro" id="IPR002058">
    <property type="entry name" value="PAP_assoc"/>
</dbReference>
<dbReference type="Gene3D" id="1.10.1410.10">
    <property type="match status" value="1"/>
</dbReference>
<protein>
    <recommendedName>
        <fullName evidence="4">polynucleotide adenylyltransferase</fullName>
        <ecNumber evidence="4">2.7.7.19</ecNumber>
    </recommendedName>
</protein>
<comment type="subcellular location">
    <subcellularLocation>
        <location evidence="3">Cytoplasm</location>
    </subcellularLocation>
</comment>
<dbReference type="GO" id="GO:0005524">
    <property type="term" value="F:ATP binding"/>
    <property type="evidence" value="ECO:0007669"/>
    <property type="project" value="UniProtKB-KW"/>
</dbReference>
<dbReference type="Gene3D" id="3.30.460.10">
    <property type="entry name" value="Beta Polymerase, domain 2"/>
    <property type="match status" value="1"/>
</dbReference>
<evidence type="ECO:0000256" key="15">
    <source>
        <dbReference type="SAM" id="MobiDB-lite"/>
    </source>
</evidence>
<evidence type="ECO:0000256" key="13">
    <source>
        <dbReference type="ARBA" id="ARBA00038491"/>
    </source>
</evidence>
<evidence type="ECO:0000313" key="19">
    <source>
        <dbReference type="Proteomes" id="UP000539920"/>
    </source>
</evidence>
<comment type="cofactor">
    <cofactor evidence="2">
        <name>Mg(2+)</name>
        <dbReference type="ChEBI" id="CHEBI:18420"/>
    </cofactor>
</comment>
<dbReference type="PANTHER" id="PTHR12271:SF40">
    <property type="entry name" value="POLY(A) RNA POLYMERASE GLD2"/>
    <property type="match status" value="1"/>
</dbReference>
<dbReference type="CDD" id="cd05402">
    <property type="entry name" value="NT_PAP_TUTase"/>
    <property type="match status" value="1"/>
</dbReference>
<dbReference type="Proteomes" id="UP000539920">
    <property type="component" value="Unassembled WGS sequence"/>
</dbReference>
<keyword evidence="7" id="KW-0808">Transferase</keyword>
<evidence type="ECO:0000256" key="11">
    <source>
        <dbReference type="ARBA" id="ARBA00022842"/>
    </source>
</evidence>
<keyword evidence="12" id="KW-0464">Manganese</keyword>
<evidence type="ECO:0000256" key="12">
    <source>
        <dbReference type="ARBA" id="ARBA00023211"/>
    </source>
</evidence>
<dbReference type="GO" id="GO:0006397">
    <property type="term" value="P:mRNA processing"/>
    <property type="evidence" value="ECO:0007669"/>
    <property type="project" value="UniProtKB-KW"/>
</dbReference>
<dbReference type="GO" id="GO:0031123">
    <property type="term" value="P:RNA 3'-end processing"/>
    <property type="evidence" value="ECO:0007669"/>
    <property type="project" value="TreeGrafter"/>
</dbReference>
<comment type="catalytic activity">
    <reaction evidence="14">
        <text>RNA(n) + ATP = RNA(n)-3'-adenine ribonucleotide + diphosphate</text>
        <dbReference type="Rhea" id="RHEA:11332"/>
        <dbReference type="Rhea" id="RHEA-COMP:14527"/>
        <dbReference type="Rhea" id="RHEA-COMP:17347"/>
        <dbReference type="ChEBI" id="CHEBI:30616"/>
        <dbReference type="ChEBI" id="CHEBI:33019"/>
        <dbReference type="ChEBI" id="CHEBI:140395"/>
        <dbReference type="ChEBI" id="CHEBI:173115"/>
        <dbReference type="EC" id="2.7.7.19"/>
    </reaction>
</comment>
<dbReference type="GO" id="GO:0010468">
    <property type="term" value="P:regulation of gene expression"/>
    <property type="evidence" value="ECO:0007669"/>
    <property type="project" value="UniProtKB-ARBA"/>
</dbReference>
<evidence type="ECO:0000256" key="1">
    <source>
        <dbReference type="ARBA" id="ARBA00001936"/>
    </source>
</evidence>
<dbReference type="GO" id="GO:1990817">
    <property type="term" value="F:poly(A) RNA polymerase activity"/>
    <property type="evidence" value="ECO:0007669"/>
    <property type="project" value="UniProtKB-EC"/>
</dbReference>
<evidence type="ECO:0000256" key="9">
    <source>
        <dbReference type="ARBA" id="ARBA00022741"/>
    </source>
</evidence>
<organism evidence="18 19">
    <name type="scientific">Ploceus nigricollis</name>
    <dbReference type="NCBI Taxonomy" id="441696"/>
    <lineage>
        <taxon>Eukaryota</taxon>
        <taxon>Metazoa</taxon>
        <taxon>Chordata</taxon>
        <taxon>Craniata</taxon>
        <taxon>Vertebrata</taxon>
        <taxon>Euteleostomi</taxon>
        <taxon>Archelosauria</taxon>
        <taxon>Archosauria</taxon>
        <taxon>Dinosauria</taxon>
        <taxon>Saurischia</taxon>
        <taxon>Theropoda</taxon>
        <taxon>Coelurosauria</taxon>
        <taxon>Aves</taxon>
        <taxon>Neognathae</taxon>
        <taxon>Neoaves</taxon>
        <taxon>Telluraves</taxon>
        <taxon>Australaves</taxon>
        <taxon>Passeriformes</taxon>
        <taxon>Passeroidea</taxon>
        <taxon>Ploceidae</taxon>
        <taxon>Ploceinae</taxon>
        <taxon>Ploceus</taxon>
    </lineage>
</organism>
<feature type="domain" description="Poly(A) RNA polymerase mitochondrial-like central palm" evidence="17">
    <location>
        <begin position="170"/>
        <end position="308"/>
    </location>
</feature>
<feature type="region of interest" description="Disordered" evidence="15">
    <location>
        <begin position="80"/>
        <end position="108"/>
    </location>
</feature>
<dbReference type="FunFam" id="1.10.1410.10:FF:000007">
    <property type="entry name" value="poly(A) RNA polymerase GLD2 isoform X1"/>
    <property type="match status" value="1"/>
</dbReference>
<dbReference type="GO" id="GO:0005737">
    <property type="term" value="C:cytoplasm"/>
    <property type="evidence" value="ECO:0007669"/>
    <property type="project" value="UniProtKB-SubCell"/>
</dbReference>
<accession>A0A7L0YFP6</accession>
<feature type="non-terminal residue" evidence="18">
    <location>
        <position position="494"/>
    </location>
</feature>
<dbReference type="InterPro" id="IPR054708">
    <property type="entry name" value="MTPAP-like_central"/>
</dbReference>
<evidence type="ECO:0000313" key="18">
    <source>
        <dbReference type="EMBL" id="NXM14058.1"/>
    </source>
</evidence>
<dbReference type="AlphaFoldDB" id="A0A7L0YFP6"/>
<keyword evidence="11" id="KW-0460">Magnesium</keyword>
<keyword evidence="8" id="KW-0479">Metal-binding</keyword>
<evidence type="ECO:0000256" key="5">
    <source>
        <dbReference type="ARBA" id="ARBA00022490"/>
    </source>
</evidence>
<gene>
    <name evidence="18" type="primary">Tent2</name>
    <name evidence="18" type="ORF">PLONIG_R03927</name>
</gene>
<evidence type="ECO:0000256" key="6">
    <source>
        <dbReference type="ARBA" id="ARBA00022664"/>
    </source>
</evidence>
<evidence type="ECO:0000256" key="4">
    <source>
        <dbReference type="ARBA" id="ARBA00012388"/>
    </source>
</evidence>
<evidence type="ECO:0000256" key="14">
    <source>
        <dbReference type="ARBA" id="ARBA00048830"/>
    </source>
</evidence>
<keyword evidence="9" id="KW-0547">Nucleotide-binding</keyword>
<reference evidence="18 19" key="1">
    <citation type="submission" date="2019-09" db="EMBL/GenBank/DDBJ databases">
        <title>Bird 10,000 Genomes (B10K) Project - Family phase.</title>
        <authorList>
            <person name="Zhang G."/>
        </authorList>
    </citation>
    <scope>NUCLEOTIDE SEQUENCE [LARGE SCALE GENOMIC DNA]</scope>
    <source>
        <strain evidence="18">B10K-DU-001-79</strain>
        <tissue evidence="18">Muscle</tissue>
    </source>
</reference>
<feature type="compositionally biased region" description="Basic and acidic residues" evidence="15">
    <location>
        <begin position="94"/>
        <end position="107"/>
    </location>
</feature>
<evidence type="ECO:0000259" key="16">
    <source>
        <dbReference type="Pfam" id="PF03828"/>
    </source>
</evidence>
<dbReference type="Pfam" id="PF22600">
    <property type="entry name" value="MTPAP-like_central"/>
    <property type="match status" value="1"/>
</dbReference>
<evidence type="ECO:0000259" key="17">
    <source>
        <dbReference type="Pfam" id="PF22600"/>
    </source>
</evidence>
<dbReference type="GO" id="GO:0046872">
    <property type="term" value="F:metal ion binding"/>
    <property type="evidence" value="ECO:0007669"/>
    <property type="project" value="UniProtKB-KW"/>
</dbReference>
<dbReference type="EMBL" id="VXBC01004071">
    <property type="protein sequence ID" value="NXM14058.1"/>
    <property type="molecule type" value="Genomic_DNA"/>
</dbReference>
<evidence type="ECO:0000256" key="7">
    <source>
        <dbReference type="ARBA" id="ARBA00022679"/>
    </source>
</evidence>
<feature type="compositionally biased region" description="Polar residues" evidence="15">
    <location>
        <begin position="80"/>
        <end position="92"/>
    </location>
</feature>
<dbReference type="EC" id="2.7.7.19" evidence="4"/>
<evidence type="ECO:0000256" key="10">
    <source>
        <dbReference type="ARBA" id="ARBA00022840"/>
    </source>
</evidence>
<sequence length="494" mass="56307">MFPNSSHLGRPPFPPKYQQQSTFFTKLPLNIPPTFLSHQQIVVPPFHFRAVTSAVTPVVTLQPVTYGSVSPVSTSDALTSFQGRKRQSQQSVPDDAKRQRIHSHDDYSDTAAVNKAVPLPEERRRSFPASVSVPSPVLHARGSPGCVPLLQDTLFPDPTESRLPVATDELSKQVLELFQVCRQQASDLDRKELCRTELQREIQLIFPQSRLFLVGSSLNGFGTRTSDADLCLVVKEEPVNQKTEARRILSLVQKLFSTKLSSYIERPQLIRAKVPIVKFRDKVSNVDFDLNVNNVIGIRNTFLLRSYAFIENRVRPLVLVVKKWASFHDINDASRGTLNSYSLVLMVLHYLQTLPEPILPSLQKNYPECFDPTMQLHFVHQAPRTIPPYVSKNGSSLGDLLIGFFKYYATEFDWCHQMISVREAKAIARPDGIEWRNKFICVEEPFDGTNTARAVHEKQKFDMIRGEFSQAWRLLRDKKDLNCILPLRAVKRKR</sequence>
<evidence type="ECO:0000256" key="2">
    <source>
        <dbReference type="ARBA" id="ARBA00001946"/>
    </source>
</evidence>
<dbReference type="SUPFAM" id="SSF81301">
    <property type="entry name" value="Nucleotidyltransferase"/>
    <property type="match status" value="1"/>
</dbReference>
<name>A0A7L0YFP6_9PASE</name>
<dbReference type="FunFam" id="3.30.460.10:FF:000022">
    <property type="entry name" value="poly(A) RNA polymerase GLD2 isoform X1"/>
    <property type="match status" value="1"/>
</dbReference>
<dbReference type="SUPFAM" id="SSF81631">
    <property type="entry name" value="PAP/OAS1 substrate-binding domain"/>
    <property type="match status" value="1"/>
</dbReference>
<dbReference type="Pfam" id="PF03828">
    <property type="entry name" value="PAP_assoc"/>
    <property type="match status" value="1"/>
</dbReference>
<keyword evidence="6" id="KW-0507">mRNA processing</keyword>
<dbReference type="InterPro" id="IPR043519">
    <property type="entry name" value="NT_sf"/>
</dbReference>
<comment type="similarity">
    <text evidence="13">Belongs to the DNA polymerase type-B-like family. GLD2 subfamily.</text>
</comment>
<keyword evidence="5" id="KW-0963">Cytoplasm</keyword>
<evidence type="ECO:0000256" key="8">
    <source>
        <dbReference type="ARBA" id="ARBA00022723"/>
    </source>
</evidence>
<comment type="caution">
    <text evidence="18">The sequence shown here is derived from an EMBL/GenBank/DDBJ whole genome shotgun (WGS) entry which is preliminary data.</text>
</comment>